<keyword evidence="4 6" id="KW-1133">Transmembrane helix</keyword>
<evidence type="ECO:0000256" key="1">
    <source>
        <dbReference type="ARBA" id="ARBA00004651"/>
    </source>
</evidence>
<feature type="domain" description="Major facilitator superfamily (MFS) profile" evidence="7">
    <location>
        <begin position="19"/>
        <end position="490"/>
    </location>
</feature>
<protein>
    <submittedName>
        <fullName evidence="8">Transporter, major facilitator family protein</fullName>
    </submittedName>
</protein>
<dbReference type="InterPro" id="IPR020846">
    <property type="entry name" value="MFS_dom"/>
</dbReference>
<evidence type="ECO:0000256" key="3">
    <source>
        <dbReference type="ARBA" id="ARBA00022692"/>
    </source>
</evidence>
<comment type="caution">
    <text evidence="8">The sequence shown here is derived from an EMBL/GenBank/DDBJ whole genome shotgun (WGS) entry which is preliminary data.</text>
</comment>
<accession>A0A0R1WA54</accession>
<feature type="transmembrane region" description="Helical" evidence="6">
    <location>
        <begin position="362"/>
        <end position="382"/>
    </location>
</feature>
<dbReference type="PANTHER" id="PTHR23508">
    <property type="entry name" value="CARBOXYLIC ACID TRANSPORTER PROTEIN HOMOLOG"/>
    <property type="match status" value="1"/>
</dbReference>
<dbReference type="InterPro" id="IPR011701">
    <property type="entry name" value="MFS"/>
</dbReference>
<dbReference type="CDD" id="cd17316">
    <property type="entry name" value="MFS_SV2_like"/>
    <property type="match status" value="1"/>
</dbReference>
<keyword evidence="5 6" id="KW-0472">Membrane</keyword>
<feature type="transmembrane region" description="Helical" evidence="6">
    <location>
        <begin position="461"/>
        <end position="485"/>
    </location>
</feature>
<dbReference type="InterPro" id="IPR036259">
    <property type="entry name" value="MFS_trans_sf"/>
</dbReference>
<keyword evidence="2" id="KW-0813">Transport</keyword>
<feature type="transmembrane region" description="Helical" evidence="6">
    <location>
        <begin position="388"/>
        <end position="411"/>
    </location>
</feature>
<evidence type="ECO:0000256" key="2">
    <source>
        <dbReference type="ARBA" id="ARBA00022448"/>
    </source>
</evidence>
<dbReference type="PATRIC" id="fig|1423779.3.peg.952"/>
<dbReference type="GO" id="GO:0046943">
    <property type="term" value="F:carboxylic acid transmembrane transporter activity"/>
    <property type="evidence" value="ECO:0007669"/>
    <property type="project" value="TreeGrafter"/>
</dbReference>
<proteinExistence type="predicted"/>
<evidence type="ECO:0000256" key="6">
    <source>
        <dbReference type="SAM" id="Phobius"/>
    </source>
</evidence>
<dbReference type="Pfam" id="PF07690">
    <property type="entry name" value="MFS_1"/>
    <property type="match status" value="1"/>
</dbReference>
<feature type="transmembrane region" description="Helical" evidence="6">
    <location>
        <begin position="337"/>
        <end position="355"/>
    </location>
</feature>
<feature type="transmembrane region" description="Helical" evidence="6">
    <location>
        <begin position="182"/>
        <end position="200"/>
    </location>
</feature>
<dbReference type="PANTHER" id="PTHR23508:SF3">
    <property type="entry name" value="SIALIC ACID TRANSPORTER NANT"/>
    <property type="match status" value="1"/>
</dbReference>
<dbReference type="EMBL" id="AZGE01000021">
    <property type="protein sequence ID" value="KRM14769.1"/>
    <property type="molecule type" value="Genomic_DNA"/>
</dbReference>
<evidence type="ECO:0000313" key="8">
    <source>
        <dbReference type="EMBL" id="KRM14769.1"/>
    </source>
</evidence>
<feature type="transmembrane region" description="Helical" evidence="6">
    <location>
        <begin position="143"/>
        <end position="162"/>
    </location>
</feature>
<feature type="transmembrane region" description="Helical" evidence="6">
    <location>
        <begin position="84"/>
        <end position="104"/>
    </location>
</feature>
<dbReference type="Proteomes" id="UP000050973">
    <property type="component" value="Unassembled WGS sequence"/>
</dbReference>
<feature type="transmembrane region" description="Helical" evidence="6">
    <location>
        <begin position="242"/>
        <end position="261"/>
    </location>
</feature>
<dbReference type="PROSITE" id="PS50850">
    <property type="entry name" value="MFS"/>
    <property type="match status" value="1"/>
</dbReference>
<keyword evidence="3 6" id="KW-0812">Transmembrane</keyword>
<sequence>MSPKKTHWYNEVSRDQWKSLNAATIGYFLDGFDFNMVNLLLVPIAASFHIPLVLSSTLISAAYLSRWFGGLMFGAIGDRFGRKVSMVTSILLYAGGTFICAFAPSFWVLFAARLFIGLGMAGEYSSSTTYIMETWPKHLRNRAVGFVVAGFSLGGAVTAQVYKLVSSLLEGTKYASQDWRLFFMIGIIPVFFALWMRRSISEAQDFEEMRAQQKKMQAADPNYIPPKDMFSVLFKQGKLRSIINTCSALVTIVLLVFVFLMSSKLNLIQSVLAWIVIFATIMSYTRQFMKRRWPIGLGILIIMVAANLGNGPMQALMPTYYSTALHFSTGMVANLTSVFWVGQVIGCIVVGFVGDKWGTRKAYLFGTTASLLFLAPVFMINRPLMDKGFIWMALFVVCLMAYETAISFAALMPKYIGNFFTTSGRNAGVGFLINAAGLGQALAPVMTLSLANAVFQPMGLNLGWTLFCIVLTVATFIIVCLVINLPPRLLKLIHPDELRKQDWSDFDITSVEEQVKLDKK</sequence>
<evidence type="ECO:0000256" key="5">
    <source>
        <dbReference type="ARBA" id="ARBA00023136"/>
    </source>
</evidence>
<dbReference type="AlphaFoldDB" id="A0A0R1WA54"/>
<comment type="subcellular location">
    <subcellularLocation>
        <location evidence="1">Cell membrane</location>
        <topology evidence="1">Multi-pass membrane protein</topology>
    </subcellularLocation>
</comment>
<feature type="transmembrane region" description="Helical" evidence="6">
    <location>
        <begin position="297"/>
        <end position="317"/>
    </location>
</feature>
<reference evidence="8 9" key="1">
    <citation type="journal article" date="2015" name="Genome Announc.">
        <title>Expanding the biotechnology potential of lactobacilli through comparative genomics of 213 strains and associated genera.</title>
        <authorList>
            <person name="Sun Z."/>
            <person name="Harris H.M."/>
            <person name="McCann A."/>
            <person name="Guo C."/>
            <person name="Argimon S."/>
            <person name="Zhang W."/>
            <person name="Yang X."/>
            <person name="Jeffery I.B."/>
            <person name="Cooney J.C."/>
            <person name="Kagawa T.F."/>
            <person name="Liu W."/>
            <person name="Song Y."/>
            <person name="Salvetti E."/>
            <person name="Wrobel A."/>
            <person name="Rasinkangas P."/>
            <person name="Parkhill J."/>
            <person name="Rea M.C."/>
            <person name="O'Sullivan O."/>
            <person name="Ritari J."/>
            <person name="Douillard F.P."/>
            <person name="Paul Ross R."/>
            <person name="Yang R."/>
            <person name="Briner A.E."/>
            <person name="Felis G.E."/>
            <person name="de Vos W.M."/>
            <person name="Barrangou R."/>
            <person name="Klaenhammer T.R."/>
            <person name="Caufield P.W."/>
            <person name="Cui Y."/>
            <person name="Zhang H."/>
            <person name="O'Toole P.W."/>
        </authorList>
    </citation>
    <scope>NUCLEOTIDE SEQUENCE [LARGE SCALE GENOMIC DNA]</scope>
    <source>
        <strain evidence="8 9">DSM 4864</strain>
    </source>
</reference>
<dbReference type="RefSeq" id="WP_003715470.1">
    <property type="nucleotide sequence ID" value="NZ_AZGE01000021.1"/>
</dbReference>
<organism evidence="8 9">
    <name type="scientific">Limosilactobacillus oris DSM 4864</name>
    <dbReference type="NCBI Taxonomy" id="1423779"/>
    <lineage>
        <taxon>Bacteria</taxon>
        <taxon>Bacillati</taxon>
        <taxon>Bacillota</taxon>
        <taxon>Bacilli</taxon>
        <taxon>Lactobacillales</taxon>
        <taxon>Lactobacillaceae</taxon>
        <taxon>Limosilactobacillus</taxon>
    </lineage>
</organism>
<dbReference type="Gene3D" id="1.20.1250.20">
    <property type="entry name" value="MFS general substrate transporter like domains"/>
    <property type="match status" value="2"/>
</dbReference>
<gene>
    <name evidence="8" type="ORF">FC49_GL000933</name>
</gene>
<feature type="transmembrane region" description="Helical" evidence="6">
    <location>
        <begin position="40"/>
        <end position="64"/>
    </location>
</feature>
<dbReference type="GO" id="GO:0005886">
    <property type="term" value="C:plasma membrane"/>
    <property type="evidence" value="ECO:0007669"/>
    <property type="project" value="UniProtKB-SubCell"/>
</dbReference>
<evidence type="ECO:0000313" key="9">
    <source>
        <dbReference type="Proteomes" id="UP000050973"/>
    </source>
</evidence>
<feature type="transmembrane region" description="Helical" evidence="6">
    <location>
        <begin position="267"/>
        <end position="285"/>
    </location>
</feature>
<evidence type="ECO:0000259" key="7">
    <source>
        <dbReference type="PROSITE" id="PS50850"/>
    </source>
</evidence>
<evidence type="ECO:0000256" key="4">
    <source>
        <dbReference type="ARBA" id="ARBA00022989"/>
    </source>
</evidence>
<feature type="transmembrane region" description="Helical" evidence="6">
    <location>
        <begin position="431"/>
        <end position="455"/>
    </location>
</feature>
<dbReference type="SUPFAM" id="SSF103473">
    <property type="entry name" value="MFS general substrate transporter"/>
    <property type="match status" value="1"/>
</dbReference>
<name>A0A0R1WA54_9LACO</name>